<dbReference type="RefSeq" id="WP_204545167.1">
    <property type="nucleotide sequence ID" value="NZ_JAFBFI010000016.1"/>
</dbReference>
<reference evidence="1 2" key="1">
    <citation type="submission" date="2021-01" db="EMBL/GenBank/DDBJ databases">
        <title>Genomic Encyclopedia of Type Strains, Phase IV (KMG-IV): sequencing the most valuable type-strain genomes for metagenomic binning, comparative biology and taxonomic classification.</title>
        <authorList>
            <person name="Goeker M."/>
        </authorList>
    </citation>
    <scope>NUCLEOTIDE SEQUENCE [LARGE SCALE GENOMIC DNA]</scope>
    <source>
        <strain evidence="1 2">DSM 105482</strain>
    </source>
</reference>
<protein>
    <recommendedName>
        <fullName evidence="3">DUF3231 domain-containing protein</fullName>
    </recommendedName>
</protein>
<comment type="caution">
    <text evidence="1">The sequence shown here is derived from an EMBL/GenBank/DDBJ whole genome shotgun (WGS) entry which is preliminary data.</text>
</comment>
<evidence type="ECO:0008006" key="3">
    <source>
        <dbReference type="Google" id="ProtNLM"/>
    </source>
</evidence>
<name>A0ABS2QN80_9BACI</name>
<evidence type="ECO:0000313" key="2">
    <source>
        <dbReference type="Proteomes" id="UP000823486"/>
    </source>
</evidence>
<dbReference type="Pfam" id="PF11553">
    <property type="entry name" value="DUF3231"/>
    <property type="match status" value="2"/>
</dbReference>
<dbReference type="InterPro" id="IPR012347">
    <property type="entry name" value="Ferritin-like"/>
</dbReference>
<dbReference type="InterPro" id="IPR021617">
    <property type="entry name" value="DUF3231"/>
</dbReference>
<proteinExistence type="predicted"/>
<organism evidence="1 2">
    <name type="scientific">Peribacillus deserti</name>
    <dbReference type="NCBI Taxonomy" id="673318"/>
    <lineage>
        <taxon>Bacteria</taxon>
        <taxon>Bacillati</taxon>
        <taxon>Bacillota</taxon>
        <taxon>Bacilli</taxon>
        <taxon>Bacillales</taxon>
        <taxon>Bacillaceae</taxon>
        <taxon>Peribacillus</taxon>
    </lineage>
</organism>
<dbReference type="Proteomes" id="UP000823486">
    <property type="component" value="Unassembled WGS sequence"/>
</dbReference>
<evidence type="ECO:0000313" key="1">
    <source>
        <dbReference type="EMBL" id="MBM7693938.1"/>
    </source>
</evidence>
<dbReference type="Gene3D" id="1.20.1260.10">
    <property type="match status" value="2"/>
</dbReference>
<dbReference type="EMBL" id="JAFBFI010000016">
    <property type="protein sequence ID" value="MBM7693938.1"/>
    <property type="molecule type" value="Genomic_DNA"/>
</dbReference>
<sequence>MEDKTKIQLTAAEISATWTQYINDTLTVCIVGHFLKKVEDPEVRPILEFSLNQAKSNISYLTELFQKEKFAIPVGFTEEDVKPDAPRLFSDVFVLAYLRNMSILGMAASSVALGMVTRPDIVKFHKNILKAAVGLQDLSRDLMLKQGTYVRPPTLSVPDQVDFVKRQHFLSGLMGDIRPLTSIEISHLFKNVETNTIGKTLIIGFAQVAENEDVKQYLLRGRQIAQKHIDLFSHILTQEDLPAPMLWDTGITNTSNPVFSDKLIMFHISAMIAAGIGNYGAAISASPRRDLGIRYASLLPEISLYAEDGANIMIKHGWLEEPPQAVDRKHLIKDK</sequence>
<keyword evidence="2" id="KW-1185">Reference proteome</keyword>
<gene>
    <name evidence="1" type="ORF">JOC77_003382</name>
</gene>
<accession>A0ABS2QN80</accession>